<evidence type="ECO:0000256" key="1">
    <source>
        <dbReference type="PROSITE-ProRule" id="PRU00176"/>
    </source>
</evidence>
<protein>
    <recommendedName>
        <fullName evidence="3">RRM domain-containing protein</fullName>
    </recommendedName>
</protein>
<keyword evidence="5" id="KW-1185">Reference proteome</keyword>
<feature type="region of interest" description="Disordered" evidence="2">
    <location>
        <begin position="266"/>
        <end position="286"/>
    </location>
</feature>
<dbReference type="SMART" id="SM00360">
    <property type="entry name" value="RRM"/>
    <property type="match status" value="1"/>
</dbReference>
<dbReference type="GO" id="GO:0003723">
    <property type="term" value="F:RNA binding"/>
    <property type="evidence" value="ECO:0007669"/>
    <property type="project" value="UniProtKB-UniRule"/>
</dbReference>
<dbReference type="InterPro" id="IPR000504">
    <property type="entry name" value="RRM_dom"/>
</dbReference>
<evidence type="ECO:0000313" key="4">
    <source>
        <dbReference type="EMBL" id="KAF2679782.1"/>
    </source>
</evidence>
<reference evidence="4" key="1">
    <citation type="journal article" date="2020" name="Stud. Mycol.">
        <title>101 Dothideomycetes genomes: a test case for predicting lifestyles and emergence of pathogens.</title>
        <authorList>
            <person name="Haridas S."/>
            <person name="Albert R."/>
            <person name="Binder M."/>
            <person name="Bloem J."/>
            <person name="Labutti K."/>
            <person name="Salamov A."/>
            <person name="Andreopoulos B."/>
            <person name="Baker S."/>
            <person name="Barry K."/>
            <person name="Bills G."/>
            <person name="Bluhm B."/>
            <person name="Cannon C."/>
            <person name="Castanera R."/>
            <person name="Culley D."/>
            <person name="Daum C."/>
            <person name="Ezra D."/>
            <person name="Gonzalez J."/>
            <person name="Henrissat B."/>
            <person name="Kuo A."/>
            <person name="Liang C."/>
            <person name="Lipzen A."/>
            <person name="Lutzoni F."/>
            <person name="Magnuson J."/>
            <person name="Mondo S."/>
            <person name="Nolan M."/>
            <person name="Ohm R."/>
            <person name="Pangilinan J."/>
            <person name="Park H.-J."/>
            <person name="Ramirez L."/>
            <person name="Alfaro M."/>
            <person name="Sun H."/>
            <person name="Tritt A."/>
            <person name="Yoshinaga Y."/>
            <person name="Zwiers L.-H."/>
            <person name="Turgeon B."/>
            <person name="Goodwin S."/>
            <person name="Spatafora J."/>
            <person name="Crous P."/>
            <person name="Grigoriev I."/>
        </authorList>
    </citation>
    <scope>NUCLEOTIDE SEQUENCE</scope>
    <source>
        <strain evidence="4">CBS 122367</strain>
    </source>
</reference>
<feature type="region of interest" description="Disordered" evidence="2">
    <location>
        <begin position="310"/>
        <end position="339"/>
    </location>
</feature>
<sequence length="490" mass="53759">MATIWRKLYLQNLPSNATESEIQSIFAPHHVTGVEFDQERPDCAIVGFRTDAEVRRVKVDFFTLVVRGKEIRVGMYKPKNHDGKNGEAVKEAPHEKSEVGEHELPGEDYTSQKVREQIPGTGTGTTKPPSASSFRSTQVPQNLIHSFKKRNKGTTKSIPTSRDSTPTLYLPNISIRRKVLGQRNRLVPPALVHGPGALSNFTDPQESASSFIFKTATGPKAPIPSNYDTNFPPRPPSPRQLAAPVLITMSRVNPREAFSNTKVEVTRGVRTSKPKEKPASENPLAKLPSSLMCAKISSSEKNEHIANWRADLPSTTVPAAGVPSTNTDTTRRPSRDCSGSLKHLIEDSLAAPTANETDAAYQPEAPANPVSSEPLPAPQTPVVEPKPTYFYYSPPRKTNVHGEMPTARNPVTGGPVNPVTWEQVVEIRGAEDRRAGVLGDGFGMGHVGMRGGGGVLGREKTQMGHACQCLLCWRMEKWHWDPRPTHLYMV</sequence>
<dbReference type="CDD" id="cd00590">
    <property type="entry name" value="RRM_SF"/>
    <property type="match status" value="1"/>
</dbReference>
<feature type="region of interest" description="Disordered" evidence="2">
    <location>
        <begin position="76"/>
        <end position="138"/>
    </location>
</feature>
<name>A0A6G1INI8_9PLEO</name>
<keyword evidence="1" id="KW-0694">RNA-binding</keyword>
<gene>
    <name evidence="4" type="ORF">K458DRAFT_114019</name>
</gene>
<feature type="compositionally biased region" description="Polar residues" evidence="2">
    <location>
        <begin position="127"/>
        <end position="138"/>
    </location>
</feature>
<dbReference type="AlphaFoldDB" id="A0A6G1INI8"/>
<feature type="region of interest" description="Disordered" evidence="2">
    <location>
        <begin position="363"/>
        <end position="417"/>
    </location>
</feature>
<dbReference type="EMBL" id="MU005601">
    <property type="protein sequence ID" value="KAF2679782.1"/>
    <property type="molecule type" value="Genomic_DNA"/>
</dbReference>
<proteinExistence type="predicted"/>
<dbReference type="SUPFAM" id="SSF54928">
    <property type="entry name" value="RNA-binding domain, RBD"/>
    <property type="match status" value="1"/>
</dbReference>
<dbReference type="PROSITE" id="PS50102">
    <property type="entry name" value="RRM"/>
    <property type="match status" value="1"/>
</dbReference>
<dbReference type="InterPro" id="IPR012677">
    <property type="entry name" value="Nucleotide-bd_a/b_plait_sf"/>
</dbReference>
<feature type="compositionally biased region" description="Polar residues" evidence="2">
    <location>
        <begin position="313"/>
        <end position="328"/>
    </location>
</feature>
<dbReference type="Proteomes" id="UP000799291">
    <property type="component" value="Unassembled WGS sequence"/>
</dbReference>
<evidence type="ECO:0000313" key="5">
    <source>
        <dbReference type="Proteomes" id="UP000799291"/>
    </source>
</evidence>
<dbReference type="Gene3D" id="3.30.70.330">
    <property type="match status" value="1"/>
</dbReference>
<evidence type="ECO:0000256" key="2">
    <source>
        <dbReference type="SAM" id="MobiDB-lite"/>
    </source>
</evidence>
<dbReference type="InterPro" id="IPR035979">
    <property type="entry name" value="RBD_domain_sf"/>
</dbReference>
<feature type="compositionally biased region" description="Basic and acidic residues" evidence="2">
    <location>
        <begin position="79"/>
        <end position="105"/>
    </location>
</feature>
<organism evidence="4 5">
    <name type="scientific">Lentithecium fluviatile CBS 122367</name>
    <dbReference type="NCBI Taxonomy" id="1168545"/>
    <lineage>
        <taxon>Eukaryota</taxon>
        <taxon>Fungi</taxon>
        <taxon>Dikarya</taxon>
        <taxon>Ascomycota</taxon>
        <taxon>Pezizomycotina</taxon>
        <taxon>Dothideomycetes</taxon>
        <taxon>Pleosporomycetidae</taxon>
        <taxon>Pleosporales</taxon>
        <taxon>Massarineae</taxon>
        <taxon>Lentitheciaceae</taxon>
        <taxon>Lentithecium</taxon>
    </lineage>
</organism>
<evidence type="ECO:0000259" key="3">
    <source>
        <dbReference type="PROSITE" id="PS50102"/>
    </source>
</evidence>
<feature type="domain" description="RRM" evidence="3">
    <location>
        <begin position="6"/>
        <end position="78"/>
    </location>
</feature>
<accession>A0A6G1INI8</accession>